<dbReference type="InterPro" id="IPR046373">
    <property type="entry name" value="Acyl-CoA_Oxase/DH_mid-dom_sf"/>
</dbReference>
<feature type="domain" description="Acyl-CoA dehydrogenase C-terminal" evidence="2">
    <location>
        <begin position="231"/>
        <end position="360"/>
    </location>
</feature>
<evidence type="ECO:0000259" key="2">
    <source>
        <dbReference type="Pfam" id="PF08028"/>
    </source>
</evidence>
<gene>
    <name evidence="3" type="primary">actVA</name>
    <name evidence="3" type="ORF">GCM10010319_32430</name>
</gene>
<dbReference type="SUPFAM" id="SSF56645">
    <property type="entry name" value="Acyl-CoA dehydrogenase NM domain-like"/>
    <property type="match status" value="1"/>
</dbReference>
<dbReference type="EMBL" id="BAAABW010000016">
    <property type="protein sequence ID" value="GAA0352817.1"/>
    <property type="molecule type" value="Genomic_DNA"/>
</dbReference>
<evidence type="ECO:0000256" key="1">
    <source>
        <dbReference type="ARBA" id="ARBA00023002"/>
    </source>
</evidence>
<dbReference type="RefSeq" id="WP_344118421.1">
    <property type="nucleotide sequence ID" value="NZ_BAAABW010000016.1"/>
</dbReference>
<accession>A0ABN0X2I2</accession>
<evidence type="ECO:0000313" key="3">
    <source>
        <dbReference type="EMBL" id="GAA0352817.1"/>
    </source>
</evidence>
<dbReference type="Pfam" id="PF08028">
    <property type="entry name" value="Acyl-CoA_dh_2"/>
    <property type="match status" value="1"/>
</dbReference>
<sequence>MPGSALVKAAQEVAEVAAAHAAAGEAGRRLAPEVAEAIVGAGFARHFVPARWGGAEGNVTDSLLATAAVAEGDASAAWVASIAASLGRMACFLPEEGQRAIWGEGPDTFVACALVPGGEARAVDGGWRISGLWPYLSGVHFSQWALVCCPVPVSGGGREVRFLLVPRSAYAIEDTWFPVGMRATGSDSLRLADVFVPYAYSFARAGLLAGRSDGPLPAASAVPLKAVSALSFAGPVLGAAKGALREFAAAVAAKRGAGAPGHRVSGTSEAAAELALARTAGEIDAAELLLRRAAAVADAGAVDERSLARTCLDHALAVDMLAGAVNRLSPLAGTRSQSDGAPFQRFWRDVNTAAGHTVLQFEPAARTFAGLALDAAAVAP</sequence>
<dbReference type="InterPro" id="IPR037069">
    <property type="entry name" value="AcylCoA_DH/ox_N_sf"/>
</dbReference>
<dbReference type="PANTHER" id="PTHR48083">
    <property type="entry name" value="MEDIUM-CHAIN SPECIFIC ACYL-COA DEHYDROGENASE, MITOCHONDRIAL-RELATED"/>
    <property type="match status" value="1"/>
</dbReference>
<dbReference type="Gene3D" id="1.20.140.10">
    <property type="entry name" value="Butyryl-CoA Dehydrogenase, subunit A, domain 3"/>
    <property type="match status" value="1"/>
</dbReference>
<dbReference type="PIRSF" id="PIRSF016578">
    <property type="entry name" value="HsaA"/>
    <property type="match status" value="1"/>
</dbReference>
<protein>
    <submittedName>
        <fullName evidence="3">Actinorhodin polyketide dimerase ActVA</fullName>
    </submittedName>
</protein>
<dbReference type="SUPFAM" id="SSF47203">
    <property type="entry name" value="Acyl-CoA dehydrogenase C-terminal domain-like"/>
    <property type="match status" value="1"/>
</dbReference>
<dbReference type="InterPro" id="IPR009100">
    <property type="entry name" value="AcylCoA_DH/oxidase_NM_dom_sf"/>
</dbReference>
<proteinExistence type="predicted"/>
<evidence type="ECO:0000313" key="4">
    <source>
        <dbReference type="Proteomes" id="UP001500063"/>
    </source>
</evidence>
<keyword evidence="1" id="KW-0560">Oxidoreductase</keyword>
<organism evidence="3 4">
    <name type="scientific">Streptomyces blastmyceticus</name>
    <dbReference type="NCBI Taxonomy" id="68180"/>
    <lineage>
        <taxon>Bacteria</taxon>
        <taxon>Bacillati</taxon>
        <taxon>Actinomycetota</taxon>
        <taxon>Actinomycetes</taxon>
        <taxon>Kitasatosporales</taxon>
        <taxon>Streptomycetaceae</taxon>
        <taxon>Streptomyces</taxon>
    </lineage>
</organism>
<dbReference type="Gene3D" id="1.10.540.10">
    <property type="entry name" value="Acyl-CoA dehydrogenase/oxidase, N-terminal domain"/>
    <property type="match status" value="1"/>
</dbReference>
<dbReference type="Proteomes" id="UP001500063">
    <property type="component" value="Unassembled WGS sequence"/>
</dbReference>
<dbReference type="Gene3D" id="2.40.110.10">
    <property type="entry name" value="Butyryl-CoA Dehydrogenase, subunit A, domain 2"/>
    <property type="match status" value="1"/>
</dbReference>
<comment type="caution">
    <text evidence="3">The sequence shown here is derived from an EMBL/GenBank/DDBJ whole genome shotgun (WGS) entry which is preliminary data.</text>
</comment>
<keyword evidence="4" id="KW-1185">Reference proteome</keyword>
<dbReference type="InterPro" id="IPR013107">
    <property type="entry name" value="Acyl-CoA_DH_C"/>
</dbReference>
<dbReference type="PANTHER" id="PTHR48083:SF19">
    <property type="entry name" value="FLAVIN-DEPENDENT MONOOXYGENASE, OXYGENASE SUBUNIT HSAA"/>
    <property type="match status" value="1"/>
</dbReference>
<reference evidence="3 4" key="1">
    <citation type="journal article" date="2019" name="Int. J. Syst. Evol. Microbiol.">
        <title>The Global Catalogue of Microorganisms (GCM) 10K type strain sequencing project: providing services to taxonomists for standard genome sequencing and annotation.</title>
        <authorList>
            <consortium name="The Broad Institute Genomics Platform"/>
            <consortium name="The Broad Institute Genome Sequencing Center for Infectious Disease"/>
            <person name="Wu L."/>
            <person name="Ma J."/>
        </authorList>
    </citation>
    <scope>NUCLEOTIDE SEQUENCE [LARGE SCALE GENOMIC DNA]</scope>
    <source>
        <strain evidence="3 4">JCM 4565</strain>
    </source>
</reference>
<name>A0ABN0X2I2_9ACTN</name>
<dbReference type="InterPro" id="IPR050741">
    <property type="entry name" value="Acyl-CoA_dehydrogenase"/>
</dbReference>
<dbReference type="InterPro" id="IPR036250">
    <property type="entry name" value="AcylCo_DH-like_C"/>
</dbReference>